<dbReference type="OrthoDB" id="2013261at2"/>
<dbReference type="RefSeq" id="WP_057940765.1">
    <property type="nucleotide sequence ID" value="NZ_ACJX03000001.1"/>
</dbReference>
<accession>A0A0T5XAV4</accession>
<comment type="caution">
    <text evidence="1">The sequence shown here is derived from an EMBL/GenBank/DDBJ whole genome shotgun (WGS) entry which is preliminary data.</text>
</comment>
<keyword evidence="2" id="KW-1185">Reference proteome</keyword>
<dbReference type="EMBL" id="ACJX03000001">
    <property type="protein sequence ID" value="KRT35500.1"/>
    <property type="molecule type" value="Genomic_DNA"/>
</dbReference>
<organism evidence="1 2">
    <name type="scientific">Acetomicrobium hydrogeniformans ATCC BAA-1850</name>
    <dbReference type="NCBI Taxonomy" id="592015"/>
    <lineage>
        <taxon>Bacteria</taxon>
        <taxon>Thermotogati</taxon>
        <taxon>Synergistota</taxon>
        <taxon>Synergistia</taxon>
        <taxon>Synergistales</taxon>
        <taxon>Acetomicrobiaceae</taxon>
        <taxon>Acetomicrobium</taxon>
    </lineage>
</organism>
<gene>
    <name evidence="1" type="ORF">HMPREF1705_02731</name>
</gene>
<protein>
    <submittedName>
        <fullName evidence="1">Uncharacterized protein</fullName>
    </submittedName>
</protein>
<proteinExistence type="predicted"/>
<sequence>MQKEIGSAIMAANTFVENETSDRLEALTRGHGMLNLAVYSVANVVVKEILQGRSTKLSDANMEYLPVDAIVEAGIKAAKEAGADAANAALIVAAFLNLMGTASRAGVPAGNRKLGSLARIKAGASRAGVQAIPISKLTNKVSGFPAVKAIYEAIDKGEICRFSGEVVPPFVAGGAVYGHSVLGEDMIYVDLAKKGTKVGVEAMFRAYQGVGINPNPWLSAAIAAAAVLEIVNPDGMIGQEYGEFFVQGTGYLVGKGAAEAAGLPPKLHMRGTGKEYDTATLIGDMGIILKDIGAPTVVGMMTLNEMIAIFQEGPMIGAGFGAGPVNPPLAHLVADSICASMKLLETGGDVEATADMIRDMKLNEWIDPEIAAASANMVAHKAEQLTRGPVTEAVIKGTQGIRYNMEYRIAKYTWDGLKAGKTLEEICHDIDLKRLTKVEERSSMIFSNFFNRKISIKFNKLKGGARRDHPFAQTFWGFDADIDAVVTVDGKEFKIEGLSHKVTPDVVLNQRTEWTIPITVASAVAQELMYIGCCTVNAVIPAAVAAASGKLDSKDAAKQAVKGANITNAIPGAEEKAYKVGQLAVRLAKDMQDAVD</sequence>
<dbReference type="STRING" id="592015.HMPREF1705_02731"/>
<evidence type="ECO:0000313" key="1">
    <source>
        <dbReference type="EMBL" id="KRT35500.1"/>
    </source>
</evidence>
<dbReference type="Proteomes" id="UP000005273">
    <property type="component" value="Unassembled WGS sequence"/>
</dbReference>
<reference evidence="2" key="1">
    <citation type="submission" date="2012-09" db="EMBL/GenBank/DDBJ databases">
        <authorList>
            <person name="Weinstock G."/>
            <person name="Sodergren E."/>
            <person name="Clifton S."/>
            <person name="Fulton L."/>
            <person name="Fulton B."/>
            <person name="Courtney L."/>
            <person name="Fronick C."/>
            <person name="Harrison M."/>
            <person name="Strong C."/>
            <person name="Farmer C."/>
            <person name="Delehaunty K."/>
            <person name="Markovic C."/>
            <person name="Hall O."/>
            <person name="Minx P."/>
            <person name="Tomlinson C."/>
            <person name="Mitreva M."/>
            <person name="Nelson J."/>
            <person name="Hou S."/>
            <person name="Wollam A."/>
            <person name="Pepin K.H."/>
            <person name="Johnson M."/>
            <person name="Bhonagiri V."/>
            <person name="Nash W.E."/>
            <person name="Suruliraj S."/>
            <person name="Warren W."/>
            <person name="Chinwalla A."/>
            <person name="Mardis E.R."/>
            <person name="Wilson R.K."/>
        </authorList>
    </citation>
    <scope>NUCLEOTIDE SEQUENCE [LARGE SCALE GENOMIC DNA]</scope>
    <source>
        <strain evidence="2">OS1</strain>
    </source>
</reference>
<evidence type="ECO:0000313" key="2">
    <source>
        <dbReference type="Proteomes" id="UP000005273"/>
    </source>
</evidence>
<name>A0A0T5XAV4_9BACT</name>
<dbReference type="AlphaFoldDB" id="A0A0T5XAV4"/>